<dbReference type="InterPro" id="IPR051258">
    <property type="entry name" value="Diverse_Substrate_Transporter"/>
</dbReference>
<gene>
    <name evidence="9" type="ORF">P8V03_05035</name>
</gene>
<keyword evidence="5 7" id="KW-1133">Transmembrane helix</keyword>
<comment type="similarity">
    <text evidence="2">Belongs to the EamA transporter family.</text>
</comment>
<evidence type="ECO:0000313" key="10">
    <source>
        <dbReference type="Proteomes" id="UP001281656"/>
    </source>
</evidence>
<dbReference type="SUPFAM" id="SSF103481">
    <property type="entry name" value="Multidrug resistance efflux transporter EmrE"/>
    <property type="match status" value="2"/>
</dbReference>
<keyword evidence="6 7" id="KW-0472">Membrane</keyword>
<feature type="transmembrane region" description="Helical" evidence="7">
    <location>
        <begin position="36"/>
        <end position="52"/>
    </location>
</feature>
<feature type="domain" description="EamA" evidence="8">
    <location>
        <begin position="157"/>
        <end position="287"/>
    </location>
</feature>
<evidence type="ECO:0000256" key="3">
    <source>
        <dbReference type="ARBA" id="ARBA00022475"/>
    </source>
</evidence>
<dbReference type="InterPro" id="IPR000620">
    <property type="entry name" value="EamA_dom"/>
</dbReference>
<feature type="domain" description="EamA" evidence="8">
    <location>
        <begin position="6"/>
        <end position="145"/>
    </location>
</feature>
<accession>A0ABU4JQV6</accession>
<comment type="caution">
    <text evidence="9">The sequence shown here is derived from an EMBL/GenBank/DDBJ whole genome shotgun (WGS) entry which is preliminary data.</text>
</comment>
<dbReference type="Pfam" id="PF00892">
    <property type="entry name" value="EamA"/>
    <property type="match status" value="2"/>
</dbReference>
<evidence type="ECO:0000256" key="1">
    <source>
        <dbReference type="ARBA" id="ARBA00004651"/>
    </source>
</evidence>
<keyword evidence="3" id="KW-1003">Cell membrane</keyword>
<evidence type="ECO:0000256" key="5">
    <source>
        <dbReference type="ARBA" id="ARBA00022989"/>
    </source>
</evidence>
<feature type="transmembrane region" description="Helical" evidence="7">
    <location>
        <begin position="215"/>
        <end position="235"/>
    </location>
</feature>
<dbReference type="EMBL" id="JARUJP010000004">
    <property type="protein sequence ID" value="MDW8800517.1"/>
    <property type="molecule type" value="Genomic_DNA"/>
</dbReference>
<dbReference type="Proteomes" id="UP001281656">
    <property type="component" value="Unassembled WGS sequence"/>
</dbReference>
<organism evidence="9 10">
    <name type="scientific">Clostridium tanneri</name>
    <dbReference type="NCBI Taxonomy" id="3037988"/>
    <lineage>
        <taxon>Bacteria</taxon>
        <taxon>Bacillati</taxon>
        <taxon>Bacillota</taxon>
        <taxon>Clostridia</taxon>
        <taxon>Eubacteriales</taxon>
        <taxon>Clostridiaceae</taxon>
        <taxon>Clostridium</taxon>
    </lineage>
</organism>
<feature type="transmembrane region" description="Helical" evidence="7">
    <location>
        <begin position="103"/>
        <end position="122"/>
    </location>
</feature>
<evidence type="ECO:0000313" key="9">
    <source>
        <dbReference type="EMBL" id="MDW8800517.1"/>
    </source>
</evidence>
<reference evidence="9 10" key="1">
    <citation type="submission" date="2023-04" db="EMBL/GenBank/DDBJ databases">
        <title>Clostridium tannerae sp. nov., isolated from the fecal material of an alpaca.</title>
        <authorList>
            <person name="Miller S."/>
            <person name="Hendry M."/>
            <person name="King J."/>
            <person name="Sankaranarayanan K."/>
            <person name="Lawson P.A."/>
        </authorList>
    </citation>
    <scope>NUCLEOTIDE SEQUENCE [LARGE SCALE GENOMIC DNA]</scope>
    <source>
        <strain evidence="9 10">A1-XYC3</strain>
    </source>
</reference>
<feature type="transmembrane region" description="Helical" evidence="7">
    <location>
        <begin position="270"/>
        <end position="287"/>
    </location>
</feature>
<comment type="subcellular location">
    <subcellularLocation>
        <location evidence="1">Cell membrane</location>
        <topology evidence="1">Multi-pass membrane protein</topology>
    </subcellularLocation>
</comment>
<dbReference type="PANTHER" id="PTHR42920:SF11">
    <property type="entry name" value="INNER MEMBRANE PROTEIN YTFF"/>
    <property type="match status" value="1"/>
</dbReference>
<keyword evidence="10" id="KW-1185">Reference proteome</keyword>
<feature type="transmembrane region" description="Helical" evidence="7">
    <location>
        <begin position="73"/>
        <end position="91"/>
    </location>
</feature>
<feature type="transmembrane region" description="Helical" evidence="7">
    <location>
        <begin position="152"/>
        <end position="170"/>
    </location>
</feature>
<evidence type="ECO:0000256" key="6">
    <source>
        <dbReference type="ARBA" id="ARBA00023136"/>
    </source>
</evidence>
<dbReference type="PANTHER" id="PTHR42920">
    <property type="entry name" value="OS03G0707200 PROTEIN-RELATED"/>
    <property type="match status" value="1"/>
</dbReference>
<dbReference type="Gene3D" id="1.10.3730.20">
    <property type="match status" value="1"/>
</dbReference>
<dbReference type="RefSeq" id="WP_318797011.1">
    <property type="nucleotide sequence ID" value="NZ_JARUJP010000004.1"/>
</dbReference>
<evidence type="ECO:0000256" key="2">
    <source>
        <dbReference type="ARBA" id="ARBA00007362"/>
    </source>
</evidence>
<dbReference type="InterPro" id="IPR037185">
    <property type="entry name" value="EmrE-like"/>
</dbReference>
<feature type="transmembrane region" description="Helical" evidence="7">
    <location>
        <begin position="129"/>
        <end position="146"/>
    </location>
</feature>
<protein>
    <submittedName>
        <fullName evidence="9">EamA family transporter</fullName>
    </submittedName>
</protein>
<name>A0ABU4JQV6_9CLOT</name>
<feature type="transmembrane region" description="Helical" evidence="7">
    <location>
        <begin position="182"/>
        <end position="203"/>
    </location>
</feature>
<proteinExistence type="inferred from homology"/>
<evidence type="ECO:0000259" key="8">
    <source>
        <dbReference type="Pfam" id="PF00892"/>
    </source>
</evidence>
<keyword evidence="4 7" id="KW-0812">Transmembrane</keyword>
<sequence>MDRQKSVIQILLAAALFGSSAPISKLLLGKIEPIPMAAFLYIGSGLGIFIFKQIEGVLNKRSEQEAPLRKKDIPWLLGAVSFGGVFAPIILMNSLQSTPASTASLLLNFEGVATTLIAAALFKESIGKRIWTAILIITLSSIVLSWDFSNQWGISPGSLGIVAACFCWGMDNNFTGKISLKNPFSIVTIKGFSAGIFSLFLALLLKNPMPSFKTIFLAMILGCFSYGFSIVLFVLALRGLGSARTSAFFATAPFIGTILSFIVFKENIEYNFIIGFSIMILGTILLLKESHIHEHFHSFETHEHRHCHSDEHHNHSHPMEELNRSKWHSHVHTHNEISHCHEHTPDVHHRHEHKEE</sequence>
<evidence type="ECO:0000256" key="4">
    <source>
        <dbReference type="ARBA" id="ARBA00022692"/>
    </source>
</evidence>
<evidence type="ECO:0000256" key="7">
    <source>
        <dbReference type="SAM" id="Phobius"/>
    </source>
</evidence>
<feature type="transmembrane region" description="Helical" evidence="7">
    <location>
        <begin position="247"/>
        <end position="264"/>
    </location>
</feature>